<sequence length="212" mass="24500">MHGRLDIALTEATQPPLTRHGRLIALSPPKPDLGEFMVVREHELRESLPMIRDGNKEIAAENLNTYRWRIRDLTSNPERQKFFSSRIREPWRPRFTLPVVPFPRTRRLLFYGFAVSDEWLQDLNLANFAIRVLVSQTGIRALTREWALPPKVLPPGVVTGPEDEVTVLAICASHEDSLVDRPSQEQVDKLQQIMGSRQAMWWVDHDSPETYE</sequence>
<dbReference type="EMBL" id="MU277212">
    <property type="protein sequence ID" value="KAI0061456.1"/>
    <property type="molecule type" value="Genomic_DNA"/>
</dbReference>
<protein>
    <submittedName>
        <fullName evidence="1">Uncharacterized protein</fullName>
    </submittedName>
</protein>
<evidence type="ECO:0000313" key="2">
    <source>
        <dbReference type="Proteomes" id="UP000814140"/>
    </source>
</evidence>
<reference evidence="1" key="1">
    <citation type="submission" date="2021-03" db="EMBL/GenBank/DDBJ databases">
        <authorList>
            <consortium name="DOE Joint Genome Institute"/>
            <person name="Ahrendt S."/>
            <person name="Looney B.P."/>
            <person name="Miyauchi S."/>
            <person name="Morin E."/>
            <person name="Drula E."/>
            <person name="Courty P.E."/>
            <person name="Chicoki N."/>
            <person name="Fauchery L."/>
            <person name="Kohler A."/>
            <person name="Kuo A."/>
            <person name="Labutti K."/>
            <person name="Pangilinan J."/>
            <person name="Lipzen A."/>
            <person name="Riley R."/>
            <person name="Andreopoulos W."/>
            <person name="He G."/>
            <person name="Johnson J."/>
            <person name="Barry K.W."/>
            <person name="Grigoriev I.V."/>
            <person name="Nagy L."/>
            <person name="Hibbett D."/>
            <person name="Henrissat B."/>
            <person name="Matheny P.B."/>
            <person name="Labbe J."/>
            <person name="Martin F."/>
        </authorList>
    </citation>
    <scope>NUCLEOTIDE SEQUENCE</scope>
    <source>
        <strain evidence="1">HHB10654</strain>
    </source>
</reference>
<dbReference type="Proteomes" id="UP000814140">
    <property type="component" value="Unassembled WGS sequence"/>
</dbReference>
<comment type="caution">
    <text evidence="1">The sequence shown here is derived from an EMBL/GenBank/DDBJ whole genome shotgun (WGS) entry which is preliminary data.</text>
</comment>
<keyword evidence="2" id="KW-1185">Reference proteome</keyword>
<reference evidence="1" key="2">
    <citation type="journal article" date="2022" name="New Phytol.">
        <title>Evolutionary transition to the ectomycorrhizal habit in the genomes of a hyperdiverse lineage of mushroom-forming fungi.</title>
        <authorList>
            <person name="Looney B."/>
            <person name="Miyauchi S."/>
            <person name="Morin E."/>
            <person name="Drula E."/>
            <person name="Courty P.E."/>
            <person name="Kohler A."/>
            <person name="Kuo A."/>
            <person name="LaButti K."/>
            <person name="Pangilinan J."/>
            <person name="Lipzen A."/>
            <person name="Riley R."/>
            <person name="Andreopoulos W."/>
            <person name="He G."/>
            <person name="Johnson J."/>
            <person name="Nolan M."/>
            <person name="Tritt A."/>
            <person name="Barry K.W."/>
            <person name="Grigoriev I.V."/>
            <person name="Nagy L.G."/>
            <person name="Hibbett D."/>
            <person name="Henrissat B."/>
            <person name="Matheny P.B."/>
            <person name="Labbe J."/>
            <person name="Martin F.M."/>
        </authorList>
    </citation>
    <scope>NUCLEOTIDE SEQUENCE</scope>
    <source>
        <strain evidence="1">HHB10654</strain>
    </source>
</reference>
<accession>A0ACB8T022</accession>
<name>A0ACB8T022_9AGAM</name>
<evidence type="ECO:0000313" key="1">
    <source>
        <dbReference type="EMBL" id="KAI0061456.1"/>
    </source>
</evidence>
<proteinExistence type="predicted"/>
<organism evidence="1 2">
    <name type="scientific">Artomyces pyxidatus</name>
    <dbReference type="NCBI Taxonomy" id="48021"/>
    <lineage>
        <taxon>Eukaryota</taxon>
        <taxon>Fungi</taxon>
        <taxon>Dikarya</taxon>
        <taxon>Basidiomycota</taxon>
        <taxon>Agaricomycotina</taxon>
        <taxon>Agaricomycetes</taxon>
        <taxon>Russulales</taxon>
        <taxon>Auriscalpiaceae</taxon>
        <taxon>Artomyces</taxon>
    </lineage>
</organism>
<gene>
    <name evidence="1" type="ORF">BV25DRAFT_1992149</name>
</gene>